<keyword evidence="2" id="KW-1185">Reference proteome</keyword>
<evidence type="ECO:0000313" key="2">
    <source>
        <dbReference type="Proteomes" id="UP000321523"/>
    </source>
</evidence>
<dbReference type="AlphaFoldDB" id="A0A512E2Q4"/>
<organism evidence="1 2">
    <name type="scientific">Skermanella aerolata</name>
    <dbReference type="NCBI Taxonomy" id="393310"/>
    <lineage>
        <taxon>Bacteria</taxon>
        <taxon>Pseudomonadati</taxon>
        <taxon>Pseudomonadota</taxon>
        <taxon>Alphaproteobacteria</taxon>
        <taxon>Rhodospirillales</taxon>
        <taxon>Azospirillaceae</taxon>
        <taxon>Skermanella</taxon>
    </lineage>
</organism>
<name>A0A512E2Q4_9PROT</name>
<dbReference type="EMBL" id="BJYZ01000057">
    <property type="protein sequence ID" value="GEO42995.1"/>
    <property type="molecule type" value="Genomic_DNA"/>
</dbReference>
<dbReference type="Proteomes" id="UP000321523">
    <property type="component" value="Unassembled WGS sequence"/>
</dbReference>
<proteinExistence type="predicted"/>
<gene>
    <name evidence="1" type="ORF">SAE02_71430</name>
</gene>
<accession>A0A512E2Q4</accession>
<protein>
    <submittedName>
        <fullName evidence="1">Uncharacterized protein</fullName>
    </submittedName>
</protein>
<evidence type="ECO:0000313" key="1">
    <source>
        <dbReference type="EMBL" id="GEO42995.1"/>
    </source>
</evidence>
<reference evidence="1 2" key="1">
    <citation type="submission" date="2019-07" db="EMBL/GenBank/DDBJ databases">
        <title>Whole genome shotgun sequence of Skermanella aerolata NBRC 106429.</title>
        <authorList>
            <person name="Hosoyama A."/>
            <person name="Uohara A."/>
            <person name="Ohji S."/>
            <person name="Ichikawa N."/>
        </authorList>
    </citation>
    <scope>NUCLEOTIDE SEQUENCE [LARGE SCALE GENOMIC DNA]</scope>
    <source>
        <strain evidence="1 2">NBRC 106429</strain>
    </source>
</reference>
<sequence>MHRFNHFAALDATHHIWLVGCNDQEKPGVVESAASFHDSGQYFEIRQSFWRIRLSIPNDSTVQNTVAVQKDSPIHFAGTWGDKAVSHLVPTIWSTG</sequence>
<comment type="caution">
    <text evidence="1">The sequence shown here is derived from an EMBL/GenBank/DDBJ whole genome shotgun (WGS) entry which is preliminary data.</text>
</comment>